<evidence type="ECO:0000256" key="7">
    <source>
        <dbReference type="ARBA" id="ARBA00022692"/>
    </source>
</evidence>
<gene>
    <name evidence="15" type="ORF">PRV_02980</name>
</gene>
<dbReference type="SUPFAM" id="SSF55604">
    <property type="entry name" value="Glucose permease domain IIB"/>
    <property type="match status" value="1"/>
</dbReference>
<name>U5NCL6_9MOLU</name>
<dbReference type="Pfam" id="PF02378">
    <property type="entry name" value="PTS_EIIC"/>
    <property type="match status" value="1"/>
</dbReference>
<keyword evidence="3" id="KW-1003">Cell membrane</keyword>
<dbReference type="EMBL" id="CP006771">
    <property type="protein sequence ID" value="AGX89321.1"/>
    <property type="molecule type" value="Genomic_DNA"/>
</dbReference>
<feature type="transmembrane region" description="Helical" evidence="12">
    <location>
        <begin position="448"/>
        <end position="470"/>
    </location>
</feature>
<evidence type="ECO:0000256" key="5">
    <source>
        <dbReference type="ARBA" id="ARBA00022679"/>
    </source>
</evidence>
<dbReference type="Pfam" id="PF00367">
    <property type="entry name" value="PTS_EIIB"/>
    <property type="match status" value="1"/>
</dbReference>
<dbReference type="GO" id="GO:0008982">
    <property type="term" value="F:protein-N(PI)-phosphohistidine-sugar phosphotransferase activity"/>
    <property type="evidence" value="ECO:0007669"/>
    <property type="project" value="InterPro"/>
</dbReference>
<feature type="transmembrane region" description="Helical" evidence="12">
    <location>
        <begin position="392"/>
        <end position="410"/>
    </location>
</feature>
<evidence type="ECO:0000259" key="13">
    <source>
        <dbReference type="PROSITE" id="PS51098"/>
    </source>
</evidence>
<dbReference type="KEGG" id="mpv:PRV_02980"/>
<keyword evidence="2" id="KW-0813">Transport</keyword>
<evidence type="ECO:0000259" key="14">
    <source>
        <dbReference type="PROSITE" id="PS51103"/>
    </source>
</evidence>
<feature type="transmembrane region" description="Helical" evidence="12">
    <location>
        <begin position="94"/>
        <end position="116"/>
    </location>
</feature>
<dbReference type="PROSITE" id="PS51098">
    <property type="entry name" value="PTS_EIIB_TYPE_1"/>
    <property type="match status" value="1"/>
</dbReference>
<keyword evidence="7 12" id="KW-0812">Transmembrane</keyword>
<evidence type="ECO:0000256" key="1">
    <source>
        <dbReference type="ARBA" id="ARBA00004651"/>
    </source>
</evidence>
<accession>U5NCL6</accession>
<dbReference type="AlphaFoldDB" id="U5NCL6"/>
<dbReference type="OrthoDB" id="9764327at2"/>
<keyword evidence="10 12" id="KW-0472">Membrane</keyword>
<dbReference type="InterPro" id="IPR018113">
    <property type="entry name" value="PTrfase_EIIB_Cys"/>
</dbReference>
<dbReference type="InterPro" id="IPR013013">
    <property type="entry name" value="PTS_EIIC_1"/>
</dbReference>
<dbReference type="Gene3D" id="3.30.1360.60">
    <property type="entry name" value="Glucose permease domain IIB"/>
    <property type="match status" value="1"/>
</dbReference>
<feature type="transmembrane region" description="Helical" evidence="12">
    <location>
        <begin position="67"/>
        <end position="87"/>
    </location>
</feature>
<keyword evidence="8" id="KW-0418">Kinase</keyword>
<evidence type="ECO:0000256" key="12">
    <source>
        <dbReference type="SAM" id="Phobius"/>
    </source>
</evidence>
<dbReference type="InterPro" id="IPR001996">
    <property type="entry name" value="PTS_IIB_1"/>
</dbReference>
<dbReference type="InterPro" id="IPR050429">
    <property type="entry name" value="PTS_Glucose_EIICBA"/>
</dbReference>
<evidence type="ECO:0000256" key="4">
    <source>
        <dbReference type="ARBA" id="ARBA00022597"/>
    </source>
</evidence>
<dbReference type="HOGENOM" id="CLU_012312_1_0_14"/>
<keyword evidence="5" id="KW-0808">Transferase</keyword>
<dbReference type="GO" id="GO:0090563">
    <property type="term" value="F:protein-phosphocysteine-sugar phosphotransferase activity"/>
    <property type="evidence" value="ECO:0007669"/>
    <property type="project" value="TreeGrafter"/>
</dbReference>
<evidence type="ECO:0000256" key="10">
    <source>
        <dbReference type="ARBA" id="ARBA00023136"/>
    </source>
</evidence>
<dbReference type="PANTHER" id="PTHR30009">
    <property type="entry name" value="CYTOCHROME C-TYPE SYNTHESIS PROTEIN AND PTS TRANSMEMBRANE COMPONENT"/>
    <property type="match status" value="1"/>
</dbReference>
<keyword evidence="9 12" id="KW-1133">Transmembrane helix</keyword>
<dbReference type="GO" id="GO:0016301">
    <property type="term" value="F:kinase activity"/>
    <property type="evidence" value="ECO:0007669"/>
    <property type="project" value="UniProtKB-KW"/>
</dbReference>
<evidence type="ECO:0000313" key="16">
    <source>
        <dbReference type="Proteomes" id="UP000017119"/>
    </source>
</evidence>
<feature type="transmembrane region" description="Helical" evidence="12">
    <location>
        <begin position="213"/>
        <end position="236"/>
    </location>
</feature>
<feature type="transmembrane region" description="Helical" evidence="12">
    <location>
        <begin position="168"/>
        <end position="193"/>
    </location>
</feature>
<evidence type="ECO:0000256" key="3">
    <source>
        <dbReference type="ARBA" id="ARBA00022475"/>
    </source>
</evidence>
<keyword evidence="16" id="KW-1185">Reference proteome</keyword>
<feature type="domain" description="PTS EIIC type-1" evidence="14">
    <location>
        <begin position="14"/>
        <end position="529"/>
    </location>
</feature>
<reference evidence="15 16" key="1">
    <citation type="journal article" date="2013" name="Genome Announc.">
        <title>Genome Sequence of Mycoplasma parvum (Formerly Eperythrozoon parvum), a Diminutive Hemoplasma of the Pig.</title>
        <authorList>
            <person name="do Nascimento N.C."/>
            <person name="Dos Santos A.P."/>
            <person name="Chu Y."/>
            <person name="Guimaraes A.M."/>
            <person name="Pagliaro A."/>
            <person name="Messick J.B."/>
        </authorList>
    </citation>
    <scope>NUCLEOTIDE SEQUENCE [LARGE SCALE GENOMIC DNA]</scope>
    <source>
        <strain evidence="15 16">Indiana</strain>
    </source>
</reference>
<evidence type="ECO:0000256" key="9">
    <source>
        <dbReference type="ARBA" id="ARBA00022989"/>
    </source>
</evidence>
<dbReference type="RefSeq" id="WP_022770606.1">
    <property type="nucleotide sequence ID" value="NC_022575.1"/>
</dbReference>
<dbReference type="InterPro" id="IPR036878">
    <property type="entry name" value="Glu_permease_IIB"/>
</dbReference>
<dbReference type="Proteomes" id="UP000017119">
    <property type="component" value="Chromosome"/>
</dbReference>
<dbReference type="PROSITE" id="PS51103">
    <property type="entry name" value="PTS_EIIC_TYPE_1"/>
    <property type="match status" value="1"/>
</dbReference>
<evidence type="ECO:0000256" key="6">
    <source>
        <dbReference type="ARBA" id="ARBA00022683"/>
    </source>
</evidence>
<evidence type="ECO:0000256" key="2">
    <source>
        <dbReference type="ARBA" id="ARBA00022448"/>
    </source>
</evidence>
<proteinExistence type="predicted"/>
<protein>
    <submittedName>
        <fullName evidence="15">Uncharacterized protein</fullName>
    </submittedName>
</protein>
<organism evidence="15 16">
    <name type="scientific">Mycoplasma parvum str. Indiana</name>
    <dbReference type="NCBI Taxonomy" id="1403316"/>
    <lineage>
        <taxon>Bacteria</taxon>
        <taxon>Bacillati</taxon>
        <taxon>Mycoplasmatota</taxon>
        <taxon>Mollicutes</taxon>
        <taxon>Mycoplasmataceae</taxon>
        <taxon>Mycoplasma</taxon>
    </lineage>
</organism>
<feature type="domain" description="PTS EIIB type-1" evidence="13">
    <location>
        <begin position="543"/>
        <end position="625"/>
    </location>
</feature>
<comment type="subcellular location">
    <subcellularLocation>
        <location evidence="1">Cell membrane</location>
        <topology evidence="1">Multi-pass membrane protein</topology>
    </subcellularLocation>
</comment>
<sequence>MLWKEFNINEEFKSQLKLKLSAISGAFMLPVATMAVVQIFLSIAGILTDGQVKNSFEMRLGEALRSLSVPILQAFPILLCVSFTIAFNKKKIGIAIWCSLLAFLTFIYFQSAFISFENNSNNCSQNGAYCSHMTDKSCGCLFCHTANLQPTIAFNTEGRNKPWLIHRILGITTVNTSVFGPIYIGGVLIPYIIKNHSNIKLPTYLSYFSGNRLLPLISCLYVIPVGLFSVIFWPWISYALSWLGNIITKSYGVDSFFFGFIQKLLIPTGLHHILNSLFWYSPLGGDVSQALINGSDCTQNCSSSCSSSQLNSGIALSQALSLSSYNSLPLQGDALIGASFLSLPSNEFKDICQLVKNGNSNGKKVFEFFGGNGSGWGHDMQLKIGKFTQGKFPIMQFALPAAALAIYLSSKKRNETSKKSTFSGIWNSFILGITEPVEFSFMHKFPKLFWFHAAMCGVSFWTMNLLGAHIPTTFSGGFIELIVNGVIPYKKGTNFHWYAVVGSVLALIYFAVFYYVFCKYDQQSETGGINQNENKEQEESQLPPNIFYFKKGLGGWDNVINYKNCASRLRYDIKDKSKVNEESLKKAGVIAIKWIGNKHVQLIVGPKAEEINTNLMKYCQEELKVLSQ</sequence>
<feature type="active site" description="Phosphocysteine intermediate; for EIIB activity" evidence="11">
    <location>
        <position position="565"/>
    </location>
</feature>
<dbReference type="PANTHER" id="PTHR30009:SF20">
    <property type="entry name" value="PTS SYSTEM GLUCOSE-SPECIFIC EIICB COMPONENT-RELATED"/>
    <property type="match status" value="1"/>
</dbReference>
<feature type="transmembrane region" description="Helical" evidence="12">
    <location>
        <begin position="495"/>
        <end position="517"/>
    </location>
</feature>
<dbReference type="InterPro" id="IPR003352">
    <property type="entry name" value="PTS_EIIC"/>
</dbReference>
<keyword evidence="4" id="KW-0762">Sugar transport</keyword>
<dbReference type="STRING" id="1403316.PRV_02980"/>
<dbReference type="GO" id="GO:0005886">
    <property type="term" value="C:plasma membrane"/>
    <property type="evidence" value="ECO:0007669"/>
    <property type="project" value="UniProtKB-SubCell"/>
</dbReference>
<dbReference type="GO" id="GO:0009401">
    <property type="term" value="P:phosphoenolpyruvate-dependent sugar phosphotransferase system"/>
    <property type="evidence" value="ECO:0007669"/>
    <property type="project" value="UniProtKB-KW"/>
</dbReference>
<feature type="transmembrane region" description="Helical" evidence="12">
    <location>
        <begin position="20"/>
        <end position="47"/>
    </location>
</feature>
<keyword evidence="6" id="KW-0598">Phosphotransferase system</keyword>
<evidence type="ECO:0000256" key="11">
    <source>
        <dbReference type="PROSITE-ProRule" id="PRU00421"/>
    </source>
</evidence>
<evidence type="ECO:0000256" key="8">
    <source>
        <dbReference type="ARBA" id="ARBA00022777"/>
    </source>
</evidence>
<evidence type="ECO:0000313" key="15">
    <source>
        <dbReference type="EMBL" id="AGX89321.1"/>
    </source>
</evidence>
<dbReference type="PATRIC" id="fig|1403316.3.peg.557"/>